<dbReference type="Gene3D" id="1.10.10.410">
    <property type="match status" value="1"/>
</dbReference>
<evidence type="ECO:0000313" key="2">
    <source>
        <dbReference type="Proteomes" id="UP000034235"/>
    </source>
</evidence>
<proteinExistence type="predicted"/>
<organism evidence="1 2">
    <name type="scientific">Candidatus Daviesbacteria bacterium GW2011_GWA2_38_24</name>
    <dbReference type="NCBI Taxonomy" id="1618422"/>
    <lineage>
        <taxon>Bacteria</taxon>
        <taxon>Candidatus Daviesiibacteriota</taxon>
    </lineage>
</organism>
<accession>A0A0G0JSA7</accession>
<name>A0A0G0JSA7_9BACT</name>
<sequence length="146" mass="15906">MIEDQIKQDLKQAMLERNEVAVNTLRMLISEIRNAAIAKGGELSNPDVVSVVQKELKKRKEAAASFRQGSREELAAQEEAEAQVLEEYLPAQLSDEELGKIVDEAISQTSASSMSDMGRVIGVVMSKVGQSAEGSRVSAMVKQKLT</sequence>
<dbReference type="InterPro" id="IPR042184">
    <property type="entry name" value="YqeY/Aim41_N"/>
</dbReference>
<evidence type="ECO:0000313" key="1">
    <source>
        <dbReference type="EMBL" id="KKQ66000.1"/>
    </source>
</evidence>
<reference evidence="1 2" key="1">
    <citation type="journal article" date="2015" name="Nature">
        <title>rRNA introns, odd ribosomes, and small enigmatic genomes across a large radiation of phyla.</title>
        <authorList>
            <person name="Brown C.T."/>
            <person name="Hug L.A."/>
            <person name="Thomas B.C."/>
            <person name="Sharon I."/>
            <person name="Castelle C.J."/>
            <person name="Singh A."/>
            <person name="Wilkins M.J."/>
            <person name="Williams K.H."/>
            <person name="Banfield J.F."/>
        </authorList>
    </citation>
    <scope>NUCLEOTIDE SEQUENCE [LARGE SCALE GENOMIC DNA]</scope>
</reference>
<dbReference type="GO" id="GO:0016884">
    <property type="term" value="F:carbon-nitrogen ligase activity, with glutamine as amido-N-donor"/>
    <property type="evidence" value="ECO:0007669"/>
    <property type="project" value="InterPro"/>
</dbReference>
<dbReference type="InterPro" id="IPR019004">
    <property type="entry name" value="YqeY/Aim41"/>
</dbReference>
<dbReference type="Proteomes" id="UP000034235">
    <property type="component" value="Unassembled WGS sequence"/>
</dbReference>
<dbReference type="InterPro" id="IPR003789">
    <property type="entry name" value="Asn/Gln_tRNA_amidoTrase-B-like"/>
</dbReference>
<dbReference type="PANTHER" id="PTHR28055:SF1">
    <property type="entry name" value="ALTERED INHERITANCE OF MITOCHONDRIA PROTEIN 41, MITOCHONDRIAL"/>
    <property type="match status" value="1"/>
</dbReference>
<protein>
    <submittedName>
        <fullName evidence="1">YqeY-like protein</fullName>
    </submittedName>
</protein>
<dbReference type="Gene3D" id="1.10.1510.10">
    <property type="entry name" value="Uncharacterised protein YqeY/AIM41 PF09424, N-terminal domain"/>
    <property type="match status" value="1"/>
</dbReference>
<dbReference type="SUPFAM" id="SSF89095">
    <property type="entry name" value="GatB/YqeY motif"/>
    <property type="match status" value="1"/>
</dbReference>
<gene>
    <name evidence="1" type="ORF">US86_C0007G0045</name>
</gene>
<dbReference type="PANTHER" id="PTHR28055">
    <property type="entry name" value="ALTERED INHERITANCE OF MITOCHONDRIA PROTEIN 41, MITOCHONDRIAL"/>
    <property type="match status" value="1"/>
</dbReference>
<dbReference type="InterPro" id="IPR023168">
    <property type="entry name" value="GatB_Yqey_C_2"/>
</dbReference>
<dbReference type="EMBL" id="LBUP01000007">
    <property type="protein sequence ID" value="KKQ66000.1"/>
    <property type="molecule type" value="Genomic_DNA"/>
</dbReference>
<dbReference type="Pfam" id="PF09424">
    <property type="entry name" value="YqeY"/>
    <property type="match status" value="1"/>
</dbReference>
<dbReference type="PATRIC" id="fig|1618422.5.peg.952"/>
<comment type="caution">
    <text evidence="1">The sequence shown here is derived from an EMBL/GenBank/DDBJ whole genome shotgun (WGS) entry which is preliminary data.</text>
</comment>
<dbReference type="AlphaFoldDB" id="A0A0G0JSA7"/>